<proteinExistence type="inferred from homology"/>
<dbReference type="RefSeq" id="WP_143906373.1">
    <property type="nucleotide sequence ID" value="NZ_CP041765.1"/>
</dbReference>
<evidence type="ECO:0000256" key="1">
    <source>
        <dbReference type="ARBA" id="ARBA00008324"/>
    </source>
</evidence>
<organism evidence="4 5">
    <name type="scientific">Tomitella fengzijianii</name>
    <dbReference type="NCBI Taxonomy" id="2597660"/>
    <lineage>
        <taxon>Bacteria</taxon>
        <taxon>Bacillati</taxon>
        <taxon>Actinomycetota</taxon>
        <taxon>Actinomycetes</taxon>
        <taxon>Mycobacteriales</taxon>
        <taxon>Tomitella</taxon>
    </lineage>
</organism>
<reference evidence="4 5" key="1">
    <citation type="submission" date="2019-07" db="EMBL/GenBank/DDBJ databases">
        <title>Tomitella cavernea sp. nov., an actinomycete isolated from soil.</title>
        <authorList>
            <person name="Cheng J."/>
        </authorList>
    </citation>
    <scope>NUCLEOTIDE SEQUENCE [LARGE SCALE GENOMIC DNA]</scope>
    <source>
        <strain evidence="4 5">HY188</strain>
    </source>
</reference>
<dbReference type="InterPro" id="IPR029069">
    <property type="entry name" value="HotDog_dom_sf"/>
</dbReference>
<dbReference type="Pfam" id="PF03061">
    <property type="entry name" value="4HBT"/>
    <property type="match status" value="1"/>
</dbReference>
<dbReference type="PANTHER" id="PTHR21660">
    <property type="entry name" value="THIOESTERASE SUPERFAMILY MEMBER-RELATED"/>
    <property type="match status" value="1"/>
</dbReference>
<evidence type="ECO:0000313" key="4">
    <source>
        <dbReference type="EMBL" id="QDQ96562.1"/>
    </source>
</evidence>
<dbReference type="InterPro" id="IPR003736">
    <property type="entry name" value="PAAI_dom"/>
</dbReference>
<evidence type="ECO:0000313" key="5">
    <source>
        <dbReference type="Proteomes" id="UP000317344"/>
    </source>
</evidence>
<accession>A0A516X0F3</accession>
<dbReference type="AlphaFoldDB" id="A0A516X0F3"/>
<dbReference type="NCBIfam" id="TIGR00369">
    <property type="entry name" value="unchar_dom_1"/>
    <property type="match status" value="1"/>
</dbReference>
<keyword evidence="5" id="KW-1185">Reference proteome</keyword>
<dbReference type="Gene3D" id="3.10.129.10">
    <property type="entry name" value="Hotdog Thioesterase"/>
    <property type="match status" value="2"/>
</dbReference>
<dbReference type="OrthoDB" id="9813282at2"/>
<name>A0A516X0F3_9ACTN</name>
<comment type="similarity">
    <text evidence="1">Belongs to the thioesterase PaaI family.</text>
</comment>
<evidence type="ECO:0000259" key="3">
    <source>
        <dbReference type="Pfam" id="PF03061"/>
    </source>
</evidence>
<evidence type="ECO:0000256" key="2">
    <source>
        <dbReference type="ARBA" id="ARBA00022801"/>
    </source>
</evidence>
<keyword evidence="2" id="KW-0378">Hydrolase</keyword>
<dbReference type="EMBL" id="CP041765">
    <property type="protein sequence ID" value="QDQ96562.1"/>
    <property type="molecule type" value="Genomic_DNA"/>
</dbReference>
<dbReference type="PANTHER" id="PTHR21660:SF1">
    <property type="entry name" value="ACYL-COENZYME A THIOESTERASE 13"/>
    <property type="match status" value="1"/>
</dbReference>
<dbReference type="CDD" id="cd03443">
    <property type="entry name" value="PaaI_thioesterase"/>
    <property type="match status" value="1"/>
</dbReference>
<dbReference type="KEGG" id="toy:FO059_03450"/>
<dbReference type="SUPFAM" id="SSF54637">
    <property type="entry name" value="Thioesterase/thiol ester dehydrase-isomerase"/>
    <property type="match status" value="2"/>
</dbReference>
<dbReference type="Proteomes" id="UP000317344">
    <property type="component" value="Chromosome"/>
</dbReference>
<dbReference type="InterPro" id="IPR006683">
    <property type="entry name" value="Thioestr_dom"/>
</dbReference>
<reference evidence="4 5" key="2">
    <citation type="submission" date="2019-07" db="EMBL/GenBank/DDBJ databases">
        <authorList>
            <person name="Huang Y."/>
        </authorList>
    </citation>
    <scope>NUCLEOTIDE SEQUENCE [LARGE SCALE GENOMIC DNA]</scope>
    <source>
        <strain evidence="4 5">HY188</strain>
    </source>
</reference>
<dbReference type="InterPro" id="IPR039298">
    <property type="entry name" value="ACOT13"/>
</dbReference>
<sequence>MTFDARQTPLLDPVNAALGVRLREQGQGGLVYEQELGPRFHDHRGLSTLGSVGVLLDTAVAGTVYAALPSGKRSVAASLTVSSAGSVPDAGTVAVYGRIENLDTDAGIGVASGSLRDEDGTVCAIVSARGVVVDRNFDHGAGARAPELPPVTEPASGEDLRDRLGLDVVQGIALGEIPRGAMAELMGLEVRIVETGTITAVLAPQEWMANSMGTLQGGILLAAADLICGLAAETATDPGEGYRVLDLRTDFVRSPAVTGPDIRLEANVVRAGRRIELVEARIATDDGRLLTRASASVLRL</sequence>
<protein>
    <submittedName>
        <fullName evidence="4">Hotdog fold thioesterase</fullName>
    </submittedName>
</protein>
<dbReference type="GO" id="GO:0047617">
    <property type="term" value="F:fatty acyl-CoA hydrolase activity"/>
    <property type="evidence" value="ECO:0007669"/>
    <property type="project" value="InterPro"/>
</dbReference>
<gene>
    <name evidence="4" type="ORF">FO059_03450</name>
</gene>
<feature type="domain" description="Thioesterase" evidence="3">
    <location>
        <begin position="212"/>
        <end position="289"/>
    </location>
</feature>